<protein>
    <recommendedName>
        <fullName evidence="5">DUF4283 domain-containing protein</fullName>
    </recommendedName>
</protein>
<dbReference type="EMBL" id="CM000884">
    <property type="protein sequence ID" value="PNT61101.1"/>
    <property type="molecule type" value="Genomic_DNA"/>
</dbReference>
<evidence type="ECO:0008006" key="5">
    <source>
        <dbReference type="Google" id="ProtNLM"/>
    </source>
</evidence>
<accession>A0A2K2CGE6</accession>
<keyword evidence="4" id="KW-1185">Reference proteome</keyword>
<organism evidence="2">
    <name type="scientific">Brachypodium distachyon</name>
    <name type="common">Purple false brome</name>
    <name type="synonym">Trachynia distachya</name>
    <dbReference type="NCBI Taxonomy" id="15368"/>
    <lineage>
        <taxon>Eukaryota</taxon>
        <taxon>Viridiplantae</taxon>
        <taxon>Streptophyta</taxon>
        <taxon>Embryophyta</taxon>
        <taxon>Tracheophyta</taxon>
        <taxon>Spermatophyta</taxon>
        <taxon>Magnoliopsida</taxon>
        <taxon>Liliopsida</taxon>
        <taxon>Poales</taxon>
        <taxon>Poaceae</taxon>
        <taxon>BOP clade</taxon>
        <taxon>Pooideae</taxon>
        <taxon>Stipodae</taxon>
        <taxon>Brachypodieae</taxon>
        <taxon>Brachypodium</taxon>
    </lineage>
</organism>
<feature type="region of interest" description="Disordered" evidence="1">
    <location>
        <begin position="498"/>
        <end position="523"/>
    </location>
</feature>
<dbReference type="PANTHER" id="PTHR33087">
    <property type="entry name" value="OS07G0539200 PROTEIN"/>
    <property type="match status" value="1"/>
</dbReference>
<name>A0A2K2CGE6_BRADI</name>
<evidence type="ECO:0000256" key="1">
    <source>
        <dbReference type="SAM" id="MobiDB-lite"/>
    </source>
</evidence>
<dbReference type="PANTHER" id="PTHR33087:SF31">
    <property type="entry name" value="OS06G0482850 PROTEIN"/>
    <property type="match status" value="1"/>
</dbReference>
<feature type="compositionally biased region" description="Low complexity" evidence="1">
    <location>
        <begin position="152"/>
        <end position="163"/>
    </location>
</feature>
<reference evidence="3" key="3">
    <citation type="submission" date="2018-08" db="UniProtKB">
        <authorList>
            <consortium name="EnsemblPlants"/>
        </authorList>
    </citation>
    <scope>IDENTIFICATION</scope>
    <source>
        <strain evidence="3">cv. Bd21</strain>
    </source>
</reference>
<feature type="region of interest" description="Disordered" evidence="1">
    <location>
        <begin position="152"/>
        <end position="196"/>
    </location>
</feature>
<dbReference type="Proteomes" id="UP000008810">
    <property type="component" value="Chromosome 5"/>
</dbReference>
<dbReference type="InterPro" id="IPR053253">
    <property type="entry name" value="Sex_diff_modulator"/>
</dbReference>
<feature type="compositionally biased region" description="Low complexity" evidence="1">
    <location>
        <begin position="498"/>
        <end position="507"/>
    </location>
</feature>
<feature type="region of interest" description="Disordered" evidence="1">
    <location>
        <begin position="72"/>
        <end position="95"/>
    </location>
</feature>
<dbReference type="InParanoid" id="A0A2K2CGE6"/>
<evidence type="ECO:0000313" key="4">
    <source>
        <dbReference type="Proteomes" id="UP000008810"/>
    </source>
</evidence>
<dbReference type="STRING" id="15368.A0A2K2CGE6"/>
<gene>
    <name evidence="2" type="ORF">BRADI_5g10404v3</name>
</gene>
<evidence type="ECO:0000313" key="3">
    <source>
        <dbReference type="EnsemblPlants" id="PNT61101"/>
    </source>
</evidence>
<feature type="region of interest" description="Disordered" evidence="1">
    <location>
        <begin position="1"/>
        <end position="26"/>
    </location>
</feature>
<dbReference type="AlphaFoldDB" id="A0A2K2CGE6"/>
<sequence>MASPSRLSTMERRWRAGSPPSDGDDSVRFYCDVVRSKSPPVGGTSRVVAAVGAGTQPVRQIASVVVWPMDGASGSSGDDGGGWQTSGKLKKKRRRLQAPLPATAVRQELPPELAGHFFNCLGDDHVAALCPNPTKCLRCKGEDHVARLCRVTRSSRSPPTRGGQPPACGPATRPQAPTRGPAVQPQEAPARGPALQSRAAPAVIRGGQRPGPALLARLGPVVDAAPLPAVAPAAVTPAVVAPPSAAAVAEPPREGPVPAVTPVALPRGAASLRPRVETCIIPRTAAIDDEESTLAWSLVVRVVGARPRVPLSSVTTAICSRFPALDGSFSTHRYWPDDFLVVFRSREGRDAVMAAEVMGGRRFTLHFAPWNKFRQAVGRSPPPPFRVHLELEGIPPHAWSVETAVAILDSSCKVERLGSETASRDDMGHFRVFAWTADPCLVPREQVLEIVEPLSLVEEEDDDLMIPPERLIPSEVNLLDYRVLIHLLQTEEVGALTDRSSSAGWSSDDGDDGHNGNPTWTIDSGWDARGPRCNSFSCSRGRVDYDDFGYRHGRDADHGRHVDGERLAIAHWSRLSAEAPEFLLAGLLRGTV</sequence>
<dbReference type="OrthoDB" id="696323at2759"/>
<reference evidence="2" key="2">
    <citation type="submission" date="2017-06" db="EMBL/GenBank/DDBJ databases">
        <title>WGS assembly of Brachypodium distachyon.</title>
        <authorList>
            <consortium name="The International Brachypodium Initiative"/>
            <person name="Lucas S."/>
            <person name="Harmon-Smith M."/>
            <person name="Lail K."/>
            <person name="Tice H."/>
            <person name="Grimwood J."/>
            <person name="Bruce D."/>
            <person name="Barry K."/>
            <person name="Shu S."/>
            <person name="Lindquist E."/>
            <person name="Wang M."/>
            <person name="Pitluck S."/>
            <person name="Vogel J.P."/>
            <person name="Garvin D.F."/>
            <person name="Mockler T.C."/>
            <person name="Schmutz J."/>
            <person name="Rokhsar D."/>
            <person name="Bevan M.W."/>
        </authorList>
    </citation>
    <scope>NUCLEOTIDE SEQUENCE</scope>
    <source>
        <strain evidence="2">Bd21</strain>
    </source>
</reference>
<dbReference type="EnsemblPlants" id="PNT61101">
    <property type="protein sequence ID" value="PNT61101"/>
    <property type="gene ID" value="BRADI_5g10404v3"/>
</dbReference>
<evidence type="ECO:0000313" key="2">
    <source>
        <dbReference type="EMBL" id="PNT61101.1"/>
    </source>
</evidence>
<dbReference type="FunCoup" id="A0A2K2CGE6">
    <property type="interactions" value="244"/>
</dbReference>
<reference evidence="2 3" key="1">
    <citation type="journal article" date="2010" name="Nature">
        <title>Genome sequencing and analysis of the model grass Brachypodium distachyon.</title>
        <authorList>
            <consortium name="International Brachypodium Initiative"/>
        </authorList>
    </citation>
    <scope>NUCLEOTIDE SEQUENCE [LARGE SCALE GENOMIC DNA]</scope>
    <source>
        <strain evidence="2 3">Bd21</strain>
    </source>
</reference>
<proteinExistence type="predicted"/>
<dbReference type="Gramene" id="PNT61101">
    <property type="protein sequence ID" value="PNT61101"/>
    <property type="gene ID" value="BRADI_5g10404v3"/>
</dbReference>
<dbReference type="Gene3D" id="4.10.60.10">
    <property type="entry name" value="Zinc finger, CCHC-type"/>
    <property type="match status" value="1"/>
</dbReference>